<proteinExistence type="inferred from homology"/>
<keyword evidence="6" id="KW-1185">Reference proteome</keyword>
<comment type="caution">
    <text evidence="5">The sequence shown here is derived from an EMBL/GenBank/DDBJ whole genome shotgun (WGS) entry which is preliminary data.</text>
</comment>
<dbReference type="PANTHER" id="PTHR43976">
    <property type="entry name" value="SHORT CHAIN DEHYDROGENASE"/>
    <property type="match status" value="1"/>
</dbReference>
<comment type="similarity">
    <text evidence="1 3">Belongs to the short-chain dehydrogenases/reductases (SDR) family.</text>
</comment>
<dbReference type="GO" id="GO:0016491">
    <property type="term" value="F:oxidoreductase activity"/>
    <property type="evidence" value="ECO:0007669"/>
    <property type="project" value="UniProtKB-KW"/>
</dbReference>
<gene>
    <name evidence="5" type="ORF">NW762_011008</name>
</gene>
<evidence type="ECO:0000259" key="4">
    <source>
        <dbReference type="SMART" id="SM00822"/>
    </source>
</evidence>
<reference evidence="5" key="1">
    <citation type="submission" date="2022-09" db="EMBL/GenBank/DDBJ databases">
        <title>Fusarium specimens isolated from Avocado Roots.</title>
        <authorList>
            <person name="Stajich J."/>
            <person name="Roper C."/>
            <person name="Heimlech-Rivalta G."/>
        </authorList>
    </citation>
    <scope>NUCLEOTIDE SEQUENCE</scope>
    <source>
        <strain evidence="5">CF00136</strain>
    </source>
</reference>
<dbReference type="PRINTS" id="PR00081">
    <property type="entry name" value="GDHRDH"/>
</dbReference>
<keyword evidence="2" id="KW-0560">Oxidoreductase</keyword>
<dbReference type="Gene3D" id="3.40.50.720">
    <property type="entry name" value="NAD(P)-binding Rossmann-like Domain"/>
    <property type="match status" value="1"/>
</dbReference>
<dbReference type="CDD" id="cd05374">
    <property type="entry name" value="17beta-HSD-like_SDR_c"/>
    <property type="match status" value="1"/>
</dbReference>
<dbReference type="PANTHER" id="PTHR43976:SF16">
    <property type="entry name" value="SHORT-CHAIN DEHYDROGENASE_REDUCTASE FAMILY PROTEIN"/>
    <property type="match status" value="1"/>
</dbReference>
<dbReference type="InterPro" id="IPR057326">
    <property type="entry name" value="KR_dom"/>
</dbReference>
<dbReference type="EMBL" id="JAOQAZ010000026">
    <property type="protein sequence ID" value="KAJ4252408.1"/>
    <property type="molecule type" value="Genomic_DNA"/>
</dbReference>
<dbReference type="InterPro" id="IPR036291">
    <property type="entry name" value="NAD(P)-bd_dom_sf"/>
</dbReference>
<dbReference type="OrthoDB" id="1933717at2759"/>
<dbReference type="SUPFAM" id="SSF51735">
    <property type="entry name" value="NAD(P)-binding Rossmann-fold domains"/>
    <property type="match status" value="1"/>
</dbReference>
<evidence type="ECO:0000256" key="3">
    <source>
        <dbReference type="RuleBase" id="RU000363"/>
    </source>
</evidence>
<evidence type="ECO:0000313" key="5">
    <source>
        <dbReference type="EMBL" id="KAJ4252408.1"/>
    </source>
</evidence>
<dbReference type="Proteomes" id="UP001152049">
    <property type="component" value="Unassembled WGS sequence"/>
</dbReference>
<dbReference type="Pfam" id="PF00106">
    <property type="entry name" value="adh_short"/>
    <property type="match status" value="1"/>
</dbReference>
<accession>A0A9W8RTC9</accession>
<dbReference type="PRINTS" id="PR00080">
    <property type="entry name" value="SDRFAMILY"/>
</dbReference>
<dbReference type="InterPro" id="IPR002347">
    <property type="entry name" value="SDR_fam"/>
</dbReference>
<organism evidence="5 6">
    <name type="scientific">Fusarium torreyae</name>
    <dbReference type="NCBI Taxonomy" id="1237075"/>
    <lineage>
        <taxon>Eukaryota</taxon>
        <taxon>Fungi</taxon>
        <taxon>Dikarya</taxon>
        <taxon>Ascomycota</taxon>
        <taxon>Pezizomycotina</taxon>
        <taxon>Sordariomycetes</taxon>
        <taxon>Hypocreomycetidae</taxon>
        <taxon>Hypocreales</taxon>
        <taxon>Nectriaceae</taxon>
        <taxon>Fusarium</taxon>
    </lineage>
</organism>
<sequence length="274" mass="29349">MSRVWLITGSSRGLGLALAPQVLDFGDIVVATARKSADIQHLVNQYGAQRVNILDLDVSDAEQVDHVVASIVKTFGRIDVVVNNAGYADECSIEDTSLDSFRAQIDTNFLGVVYVTKAVLPIMRKQGHGRILQISSLGGRVGSPGLGAYQSAKWAVNGFTTVLSREVAPLGIKVTSCEPGGIKTDWAGSSMGKPPVKEYYEQSVGATRVARQKAIAEAGSEPEDIARAIVHISQVDDPPVRLLLGADTPKYAQKAAEDLAATDEKWRDVTNLSF</sequence>
<evidence type="ECO:0000313" key="6">
    <source>
        <dbReference type="Proteomes" id="UP001152049"/>
    </source>
</evidence>
<evidence type="ECO:0000256" key="2">
    <source>
        <dbReference type="ARBA" id="ARBA00023002"/>
    </source>
</evidence>
<feature type="domain" description="Ketoreductase" evidence="4">
    <location>
        <begin position="3"/>
        <end position="185"/>
    </location>
</feature>
<name>A0A9W8RTC9_9HYPO</name>
<dbReference type="AlphaFoldDB" id="A0A9W8RTC9"/>
<dbReference type="SMART" id="SM00822">
    <property type="entry name" value="PKS_KR"/>
    <property type="match status" value="1"/>
</dbReference>
<evidence type="ECO:0000256" key="1">
    <source>
        <dbReference type="ARBA" id="ARBA00006484"/>
    </source>
</evidence>
<protein>
    <recommendedName>
        <fullName evidence="4">Ketoreductase domain-containing protein</fullName>
    </recommendedName>
</protein>
<dbReference type="InterPro" id="IPR051911">
    <property type="entry name" value="SDR_oxidoreductase"/>
</dbReference>